<evidence type="ECO:0000256" key="2">
    <source>
        <dbReference type="ARBA" id="ARBA00023002"/>
    </source>
</evidence>
<dbReference type="Gene3D" id="3.40.50.970">
    <property type="match status" value="1"/>
</dbReference>
<evidence type="ECO:0000259" key="4">
    <source>
        <dbReference type="Pfam" id="PF00676"/>
    </source>
</evidence>
<dbReference type="VEuPathDB" id="MicrosporidiaDB:NCER_100821"/>
<comment type="cofactor">
    <cofactor evidence="1">
        <name>thiamine diphosphate</name>
        <dbReference type="ChEBI" id="CHEBI:58937"/>
    </cofactor>
</comment>
<dbReference type="SUPFAM" id="SSF52518">
    <property type="entry name" value="Thiamin diphosphate-binding fold (THDP-binding)"/>
    <property type="match status" value="1"/>
</dbReference>
<reference evidence="5 6" key="1">
    <citation type="journal article" date="2015" name="Environ. Microbiol.">
        <title>Genome analyses suggest the presence of polyploidy and recent human-driven expansions in eight global populations of the honeybee pathogen Nosema ceranae.</title>
        <authorList>
            <person name="Pelin A."/>
            <person name="Selman M."/>
            <person name="Aris-Brosou S."/>
            <person name="Farinelli L."/>
            <person name="Corradi N."/>
        </authorList>
    </citation>
    <scope>NUCLEOTIDE SEQUENCE [LARGE SCALE GENOMIC DNA]</scope>
    <source>
        <strain evidence="5 6">PA08 1199</strain>
    </source>
</reference>
<dbReference type="InterPro" id="IPR029061">
    <property type="entry name" value="THDP-binding"/>
</dbReference>
<dbReference type="PANTHER" id="PTHR11516">
    <property type="entry name" value="PYRUVATE DEHYDROGENASE E1 COMPONENT, ALPHA SUBUNIT BACTERIAL AND ORGANELLAR"/>
    <property type="match status" value="1"/>
</dbReference>
<feature type="domain" description="Dehydrogenase E1 component" evidence="4">
    <location>
        <begin position="29"/>
        <end position="318"/>
    </location>
</feature>
<dbReference type="VEuPathDB" id="MicrosporidiaDB:AAJ76_3800023583"/>
<dbReference type="OrthoDB" id="10256198at2759"/>
<dbReference type="GO" id="GO:0004739">
    <property type="term" value="F:pyruvate dehydrogenase (acetyl-transferring) activity"/>
    <property type="evidence" value="ECO:0007669"/>
    <property type="project" value="TreeGrafter"/>
</dbReference>
<dbReference type="AlphaFoldDB" id="A0A0F9WDS5"/>
<protein>
    <submittedName>
        <fullName evidence="5">Pyruvate dehydrogenase e1 component subunit alpha</fullName>
    </submittedName>
</protein>
<keyword evidence="6" id="KW-1185">Reference proteome</keyword>
<dbReference type="Pfam" id="PF00676">
    <property type="entry name" value="E1_dh"/>
    <property type="match status" value="1"/>
</dbReference>
<dbReference type="OMA" id="SKRDPIM"/>
<sequence>MIDYYLVDKNTVKLKTTLNKELVQDVYRNMLILRLIEEYANSKYKKGNIRGFCHLVIGQENIYMSLQKVLDKNDKVIGSYRCHGLAFICGISIESIIGELLGKAIGNCKGKGGSMHLYNDQFYGGHGIVGAQVSLGTGLGFALQYKKVKNVAFVFFGDGAANQGQVWESFNMAALWKLPVVYVCENNHYSMWTPESNSTTYPEYFKRGYNIPGIRLTDKNITQLIDVFTFARQHAIEKGPIILQIDTYRTCGHSCLDVNDFYRSTEEINEKKNNDCLKEAKNNLQKFATCEEVKIIEDEVISCFEEGVKKVIFSKEPDIDELLKDVYSE</sequence>
<evidence type="ECO:0000313" key="6">
    <source>
        <dbReference type="Proteomes" id="UP000034350"/>
    </source>
</evidence>
<accession>A0A0F9WDS5</accession>
<name>A0A0F9WDS5_9MICR</name>
<dbReference type="PANTHER" id="PTHR11516:SF60">
    <property type="entry name" value="PYRUVATE DEHYDROGENASE E1 COMPONENT SUBUNIT ALPHA"/>
    <property type="match status" value="1"/>
</dbReference>
<dbReference type="GeneID" id="36320339"/>
<keyword evidence="5" id="KW-0670">Pyruvate</keyword>
<gene>
    <name evidence="5" type="ORF">AAJ76_3800023583</name>
</gene>
<dbReference type="EMBL" id="JPQZ01000038">
    <property type="protein sequence ID" value="KKO74945.1"/>
    <property type="molecule type" value="Genomic_DNA"/>
</dbReference>
<dbReference type="GO" id="GO:0006086">
    <property type="term" value="P:pyruvate decarboxylation to acetyl-CoA"/>
    <property type="evidence" value="ECO:0007669"/>
    <property type="project" value="TreeGrafter"/>
</dbReference>
<dbReference type="Proteomes" id="UP000034350">
    <property type="component" value="Unassembled WGS sequence"/>
</dbReference>
<keyword evidence="3" id="KW-0786">Thiamine pyrophosphate</keyword>
<dbReference type="RefSeq" id="XP_024330687.1">
    <property type="nucleotide sequence ID" value="XM_024475398.1"/>
</dbReference>
<dbReference type="VEuPathDB" id="MicrosporidiaDB:G9O61_00g015210"/>
<dbReference type="InterPro" id="IPR050642">
    <property type="entry name" value="PDH_E1_Alpha_Subunit"/>
</dbReference>
<dbReference type="InterPro" id="IPR001017">
    <property type="entry name" value="DH_E1"/>
</dbReference>
<proteinExistence type="predicted"/>
<comment type="caution">
    <text evidence="5">The sequence shown here is derived from an EMBL/GenBank/DDBJ whole genome shotgun (WGS) entry which is preliminary data.</text>
</comment>
<evidence type="ECO:0000313" key="5">
    <source>
        <dbReference type="EMBL" id="KKO74945.1"/>
    </source>
</evidence>
<keyword evidence="2" id="KW-0560">Oxidoreductase</keyword>
<evidence type="ECO:0000256" key="1">
    <source>
        <dbReference type="ARBA" id="ARBA00001964"/>
    </source>
</evidence>
<organism evidence="5 6">
    <name type="scientific">Vairimorpha ceranae</name>
    <dbReference type="NCBI Taxonomy" id="40302"/>
    <lineage>
        <taxon>Eukaryota</taxon>
        <taxon>Fungi</taxon>
        <taxon>Fungi incertae sedis</taxon>
        <taxon>Microsporidia</taxon>
        <taxon>Nosematidae</taxon>
        <taxon>Vairimorpha</taxon>
    </lineage>
</organism>
<evidence type="ECO:0000256" key="3">
    <source>
        <dbReference type="ARBA" id="ARBA00023052"/>
    </source>
</evidence>
<dbReference type="CDD" id="cd02000">
    <property type="entry name" value="TPP_E1_PDC_ADC_BCADC"/>
    <property type="match status" value="1"/>
</dbReference>